<evidence type="ECO:0000256" key="2">
    <source>
        <dbReference type="ARBA" id="ARBA00022737"/>
    </source>
</evidence>
<dbReference type="InParanoid" id="A0A1W4XHD8"/>
<dbReference type="OrthoDB" id="10262005at2759"/>
<name>A0A1W4XHD8_AGRPL</name>
<organism evidence="4 5">
    <name type="scientific">Agrilus planipennis</name>
    <name type="common">Emerald ash borer</name>
    <name type="synonym">Agrilus marcopoli</name>
    <dbReference type="NCBI Taxonomy" id="224129"/>
    <lineage>
        <taxon>Eukaryota</taxon>
        <taxon>Metazoa</taxon>
        <taxon>Ecdysozoa</taxon>
        <taxon>Arthropoda</taxon>
        <taxon>Hexapoda</taxon>
        <taxon>Insecta</taxon>
        <taxon>Pterygota</taxon>
        <taxon>Neoptera</taxon>
        <taxon>Endopterygota</taxon>
        <taxon>Coleoptera</taxon>
        <taxon>Polyphaga</taxon>
        <taxon>Elateriformia</taxon>
        <taxon>Buprestoidea</taxon>
        <taxon>Buprestidae</taxon>
        <taxon>Agrilinae</taxon>
        <taxon>Agrilus</taxon>
    </lineage>
</organism>
<feature type="region of interest" description="Disordered" evidence="3">
    <location>
        <begin position="1"/>
        <end position="29"/>
    </location>
</feature>
<dbReference type="STRING" id="224129.A0A1W4XHD8"/>
<dbReference type="GeneID" id="108741455"/>
<reference evidence="5" key="1">
    <citation type="submission" date="2025-08" db="UniProtKB">
        <authorList>
            <consortium name="RefSeq"/>
        </authorList>
    </citation>
    <scope>IDENTIFICATION</scope>
    <source>
        <tissue evidence="5">Entire body</tissue>
    </source>
</reference>
<dbReference type="PANTHER" id="PTHR46652">
    <property type="entry name" value="LEUCINE-RICH REPEAT AND IQ DOMAIN-CONTAINING PROTEIN 1-RELATED"/>
    <property type="match status" value="1"/>
</dbReference>
<dbReference type="RefSeq" id="XP_018331775.1">
    <property type="nucleotide sequence ID" value="XM_018476273.2"/>
</dbReference>
<accession>A0A1W4XHD8</accession>
<proteinExistence type="predicted"/>
<dbReference type="InterPro" id="IPR032675">
    <property type="entry name" value="LRR_dom_sf"/>
</dbReference>
<dbReference type="InterPro" id="IPR025875">
    <property type="entry name" value="Leu-rich_rpt_4"/>
</dbReference>
<keyword evidence="2" id="KW-0677">Repeat</keyword>
<dbReference type="KEGG" id="apln:108741455"/>
<dbReference type="InterPro" id="IPR001611">
    <property type="entry name" value="Leu-rich_rpt"/>
</dbReference>
<dbReference type="SMART" id="SM00365">
    <property type="entry name" value="LRR_SD22"/>
    <property type="match status" value="4"/>
</dbReference>
<keyword evidence="4" id="KW-1185">Reference proteome</keyword>
<dbReference type="InterPro" id="IPR050836">
    <property type="entry name" value="SDS22/Internalin_LRR"/>
</dbReference>
<dbReference type="PROSITE" id="PS51450">
    <property type="entry name" value="LRR"/>
    <property type="match status" value="4"/>
</dbReference>
<evidence type="ECO:0000313" key="5">
    <source>
        <dbReference type="RefSeq" id="XP_018331775.1"/>
    </source>
</evidence>
<feature type="compositionally biased region" description="Basic and acidic residues" evidence="3">
    <location>
        <begin position="15"/>
        <end position="29"/>
    </location>
</feature>
<dbReference type="Proteomes" id="UP000192223">
    <property type="component" value="Unplaced"/>
</dbReference>
<dbReference type="CDD" id="cd21340">
    <property type="entry name" value="PPP1R42"/>
    <property type="match status" value="1"/>
</dbReference>
<dbReference type="Pfam" id="PF12799">
    <property type="entry name" value="LRR_4"/>
    <property type="match status" value="2"/>
</dbReference>
<keyword evidence="1" id="KW-0433">Leucine-rich repeat</keyword>
<evidence type="ECO:0000313" key="4">
    <source>
        <dbReference type="Proteomes" id="UP000192223"/>
    </source>
</evidence>
<dbReference type="PANTHER" id="PTHR46652:SF3">
    <property type="entry name" value="LEUCINE-RICH REPEAT-CONTAINING PROTEIN 9"/>
    <property type="match status" value="1"/>
</dbReference>
<dbReference type="Gene3D" id="3.80.10.10">
    <property type="entry name" value="Ribonuclease Inhibitor"/>
    <property type="match status" value="2"/>
</dbReference>
<sequence length="363" mass="41947">MLKSKAKSGNPTEGETLKDEYSDVKNEKKPSHLYYQDKKKLRINEELSYKQLTHLYLHNNQIEKIENLDGAIHLKELYLHNNKIKKICNLECLVYLRRLHLGHNEICVVEGLGNLRNLEELYIEKQRLRESDSMCFDPRSIFGIRQSLRVLNCCRNNIMDISNLAPLTGLRFLDVSQNDLSNIQEVCDVLRNFFLLENLNVSKNPISKLHKYRESLIGCTTNVKLLDNKLVNDLTRVFIKRMEHETSKKRSEPTINLPKALEDVSKNYPEGLQKSITRSILEKGRKNLSDSVKDAVVGCGDATGDVFLPMKKFPKPKGSLVKKRMKFFKFNTRKMGPIVEEKSQSHIQNVVFVRKVKTTSSLQ</sequence>
<gene>
    <name evidence="5" type="primary">LOC108741455</name>
</gene>
<dbReference type="AlphaFoldDB" id="A0A1W4XHD8"/>
<evidence type="ECO:0000256" key="3">
    <source>
        <dbReference type="SAM" id="MobiDB-lite"/>
    </source>
</evidence>
<dbReference type="SUPFAM" id="SSF52058">
    <property type="entry name" value="L domain-like"/>
    <property type="match status" value="1"/>
</dbReference>
<protein>
    <submittedName>
        <fullName evidence="5">Protein phosphatase 1 regulatory subunit 42-like</fullName>
    </submittedName>
</protein>
<evidence type="ECO:0000256" key="1">
    <source>
        <dbReference type="ARBA" id="ARBA00022614"/>
    </source>
</evidence>